<organism evidence="3 4">
    <name type="scientific">Kribbella deserti</name>
    <dbReference type="NCBI Taxonomy" id="1926257"/>
    <lineage>
        <taxon>Bacteria</taxon>
        <taxon>Bacillati</taxon>
        <taxon>Actinomycetota</taxon>
        <taxon>Actinomycetes</taxon>
        <taxon>Propionibacteriales</taxon>
        <taxon>Kribbellaceae</taxon>
        <taxon>Kribbella</taxon>
    </lineage>
</organism>
<keyword evidence="4" id="KW-1185">Reference proteome</keyword>
<keyword evidence="1" id="KW-0175">Coiled coil</keyword>
<comment type="caution">
    <text evidence="3">The sequence shown here is derived from an EMBL/GenBank/DDBJ whole genome shotgun (WGS) entry which is preliminary data.</text>
</comment>
<dbReference type="SUPFAM" id="SSF51261">
    <property type="entry name" value="Duplicated hybrid motif"/>
    <property type="match status" value="1"/>
</dbReference>
<name>A0ABV6QYJ8_9ACTN</name>
<dbReference type="Gene3D" id="2.70.70.10">
    <property type="entry name" value="Glucose Permease (Domain IIA)"/>
    <property type="match status" value="1"/>
</dbReference>
<feature type="domain" description="M23ase beta-sheet core" evidence="2">
    <location>
        <begin position="206"/>
        <end position="301"/>
    </location>
</feature>
<dbReference type="EC" id="3.4.24.-" evidence="3"/>
<dbReference type="EMBL" id="JBHLTC010000040">
    <property type="protein sequence ID" value="MFC0628672.1"/>
    <property type="molecule type" value="Genomic_DNA"/>
</dbReference>
<dbReference type="GO" id="GO:0016787">
    <property type="term" value="F:hydrolase activity"/>
    <property type="evidence" value="ECO:0007669"/>
    <property type="project" value="UniProtKB-KW"/>
</dbReference>
<dbReference type="RefSeq" id="WP_380055407.1">
    <property type="nucleotide sequence ID" value="NZ_JBHLTC010000040.1"/>
</dbReference>
<feature type="coiled-coil region" evidence="1">
    <location>
        <begin position="143"/>
        <end position="170"/>
    </location>
</feature>
<dbReference type="InterPro" id="IPR016047">
    <property type="entry name" value="M23ase_b-sheet_dom"/>
</dbReference>
<evidence type="ECO:0000259" key="2">
    <source>
        <dbReference type="Pfam" id="PF01551"/>
    </source>
</evidence>
<reference evidence="3 4" key="1">
    <citation type="submission" date="2024-09" db="EMBL/GenBank/DDBJ databases">
        <authorList>
            <person name="Sun Q."/>
            <person name="Mori K."/>
        </authorList>
    </citation>
    <scope>NUCLEOTIDE SEQUENCE [LARGE SCALE GENOMIC DNA]</scope>
    <source>
        <strain evidence="3 4">CGMCC 1.15906</strain>
    </source>
</reference>
<dbReference type="PANTHER" id="PTHR21666:SF270">
    <property type="entry name" value="MUREIN HYDROLASE ACTIVATOR ENVC"/>
    <property type="match status" value="1"/>
</dbReference>
<sequence length="312" mass="32375">MSPLRDASDRALSRSVVRTANTAATTRRSPAKHRVTRRKQIRGAQVVGLTAALAAAASASTVGVSNGATTQTSSIQPESITAARIDRRELASRDASRFALADSTARKLQAAAEVQAKARAAKQAANRSATERRAAALLAAKKAAIAAEAKKKAQAAADAAKAEKAEQVERARAAAEADKAPKASLPTTGYRITATFNQGGSRWARNHTGLDFAAPQGTPVLSVLPGEVISAEYAGAYGRQIKVRHEDGTVTSYAHMSAFVASVGDNVSAGEQIGSVGSTGNSTGPHVHFEVLLGGETQVNPKPWLQDHGVNP</sequence>
<protein>
    <submittedName>
        <fullName evidence="3">M23 family metallopeptidase</fullName>
        <ecNumber evidence="3">3.4.24.-</ecNumber>
    </submittedName>
</protein>
<gene>
    <name evidence="3" type="ORF">ACFFGN_31680</name>
</gene>
<dbReference type="InterPro" id="IPR011055">
    <property type="entry name" value="Dup_hybrid_motif"/>
</dbReference>
<dbReference type="InterPro" id="IPR050570">
    <property type="entry name" value="Cell_wall_metabolism_enzyme"/>
</dbReference>
<evidence type="ECO:0000256" key="1">
    <source>
        <dbReference type="SAM" id="Coils"/>
    </source>
</evidence>
<accession>A0ABV6QYJ8</accession>
<proteinExistence type="predicted"/>
<keyword evidence="3" id="KW-0378">Hydrolase</keyword>
<evidence type="ECO:0000313" key="3">
    <source>
        <dbReference type="EMBL" id="MFC0628672.1"/>
    </source>
</evidence>
<dbReference type="Proteomes" id="UP001589890">
    <property type="component" value="Unassembled WGS sequence"/>
</dbReference>
<dbReference type="PANTHER" id="PTHR21666">
    <property type="entry name" value="PEPTIDASE-RELATED"/>
    <property type="match status" value="1"/>
</dbReference>
<evidence type="ECO:0000313" key="4">
    <source>
        <dbReference type="Proteomes" id="UP001589890"/>
    </source>
</evidence>
<dbReference type="CDD" id="cd12797">
    <property type="entry name" value="M23_peptidase"/>
    <property type="match status" value="1"/>
</dbReference>
<dbReference type="Pfam" id="PF01551">
    <property type="entry name" value="Peptidase_M23"/>
    <property type="match status" value="1"/>
</dbReference>